<evidence type="ECO:0000313" key="1">
    <source>
        <dbReference type="EMBL" id="CUP98153.1"/>
    </source>
</evidence>
<dbReference type="EMBL" id="CYZT01000601">
    <property type="protein sequence ID" value="CUP98153.1"/>
    <property type="molecule type" value="Genomic_DNA"/>
</dbReference>
<dbReference type="AlphaFoldDB" id="A0A174SKB5"/>
<proteinExistence type="predicted"/>
<gene>
    <name evidence="1" type="ORF">ERS852411_03829</name>
</gene>
<organism evidence="1 2">
    <name type="scientific">Flavonifractor plautii</name>
    <name type="common">Fusobacterium plautii</name>
    <dbReference type="NCBI Taxonomy" id="292800"/>
    <lineage>
        <taxon>Bacteria</taxon>
        <taxon>Bacillati</taxon>
        <taxon>Bacillota</taxon>
        <taxon>Clostridia</taxon>
        <taxon>Eubacteriales</taxon>
        <taxon>Oscillospiraceae</taxon>
        <taxon>Flavonifractor</taxon>
    </lineage>
</organism>
<accession>A0A174SKB5</accession>
<name>A0A174SKB5_FLAPL</name>
<reference evidence="1 2" key="1">
    <citation type="submission" date="2015-09" db="EMBL/GenBank/DDBJ databases">
        <authorList>
            <consortium name="Pathogen Informatics"/>
        </authorList>
    </citation>
    <scope>NUCLEOTIDE SEQUENCE [LARGE SCALE GENOMIC DNA]</scope>
    <source>
        <strain evidence="1 2">2789STDY5608854</strain>
    </source>
</reference>
<dbReference type="Proteomes" id="UP000095746">
    <property type="component" value="Unassembled WGS sequence"/>
</dbReference>
<evidence type="ECO:0000313" key="2">
    <source>
        <dbReference type="Proteomes" id="UP000095746"/>
    </source>
</evidence>
<protein>
    <submittedName>
        <fullName evidence="1">Uncharacterized protein</fullName>
    </submittedName>
</protein>
<sequence>MRTGRRRSGRARRRRSTAARDMIHMTMVAREAILMKGRKKSLPVKGVSTTKAAVNQMQRAGVPYFGWRAENALDTSAKRDRP</sequence>